<dbReference type="Pfam" id="PF01832">
    <property type="entry name" value="Glucosaminidase"/>
    <property type="match status" value="1"/>
</dbReference>
<gene>
    <name evidence="3" type="ORF">HMPREF0654_08215</name>
</gene>
<evidence type="ECO:0000313" key="3">
    <source>
        <dbReference type="EMBL" id="KGF48703.1"/>
    </source>
</evidence>
<evidence type="ECO:0000313" key="4">
    <source>
        <dbReference type="Proteomes" id="UP000029538"/>
    </source>
</evidence>
<reference evidence="3 4" key="1">
    <citation type="submission" date="2014-07" db="EMBL/GenBank/DDBJ databases">
        <authorList>
            <person name="McCorrison J."/>
            <person name="Sanka R."/>
            <person name="Torralba M."/>
            <person name="Gillis M."/>
            <person name="Haft D.H."/>
            <person name="Methe B."/>
            <person name="Sutton G."/>
            <person name="Nelson K.E."/>
        </authorList>
    </citation>
    <scope>NUCLEOTIDE SEQUENCE [LARGE SCALE GENOMIC DNA]</scope>
    <source>
        <strain evidence="3 4">DNF00882</strain>
    </source>
</reference>
<dbReference type="InterPro" id="IPR016047">
    <property type="entry name" value="M23ase_b-sheet_dom"/>
</dbReference>
<dbReference type="AlphaFoldDB" id="A0A096ANP0"/>
<evidence type="ECO:0000259" key="2">
    <source>
        <dbReference type="SMART" id="SM00047"/>
    </source>
</evidence>
<dbReference type="InterPro" id="IPR002901">
    <property type="entry name" value="MGlyc_endo_b_GlcNAc-like_dom"/>
</dbReference>
<feature type="domain" description="Mannosyl-glycoprotein endo-beta-N-acetylglucosamidase-like" evidence="2">
    <location>
        <begin position="258"/>
        <end position="366"/>
    </location>
</feature>
<proteinExistence type="predicted"/>
<dbReference type="Gene3D" id="1.10.530.10">
    <property type="match status" value="1"/>
</dbReference>
<dbReference type="RefSeq" id="WP_036883839.1">
    <property type="nucleotide sequence ID" value="NZ_JRNR01000080.1"/>
</dbReference>
<dbReference type="GO" id="GO:0004222">
    <property type="term" value="F:metalloendopeptidase activity"/>
    <property type="evidence" value="ECO:0007669"/>
    <property type="project" value="TreeGrafter"/>
</dbReference>
<dbReference type="Proteomes" id="UP000029538">
    <property type="component" value="Unassembled WGS sequence"/>
</dbReference>
<dbReference type="PANTHER" id="PTHR21666">
    <property type="entry name" value="PEPTIDASE-RELATED"/>
    <property type="match status" value="1"/>
</dbReference>
<comment type="caution">
    <text evidence="3">The sequence shown here is derived from an EMBL/GenBank/DDBJ whole genome shotgun (WGS) entry which is preliminary data.</text>
</comment>
<dbReference type="CDD" id="cd12797">
    <property type="entry name" value="M23_peptidase"/>
    <property type="match status" value="1"/>
</dbReference>
<accession>A0A096ANP0</accession>
<dbReference type="SUPFAM" id="SSF51261">
    <property type="entry name" value="Duplicated hybrid motif"/>
    <property type="match status" value="1"/>
</dbReference>
<dbReference type="EMBL" id="JRNR01000080">
    <property type="protein sequence ID" value="KGF48703.1"/>
    <property type="molecule type" value="Genomic_DNA"/>
</dbReference>
<protein>
    <submittedName>
        <fullName evidence="3">Peptidase M23</fullName>
    </submittedName>
</protein>
<organism evidence="3 4">
    <name type="scientific">Prevotella disiens DNF00882</name>
    <dbReference type="NCBI Taxonomy" id="1401075"/>
    <lineage>
        <taxon>Bacteria</taxon>
        <taxon>Pseudomonadati</taxon>
        <taxon>Bacteroidota</taxon>
        <taxon>Bacteroidia</taxon>
        <taxon>Bacteroidales</taxon>
        <taxon>Prevotellaceae</taxon>
        <taxon>Prevotella</taxon>
    </lineage>
</organism>
<dbReference type="PANTHER" id="PTHR21666:SF289">
    <property type="entry name" value="L-ALA--D-GLU ENDOPEPTIDASE"/>
    <property type="match status" value="1"/>
</dbReference>
<dbReference type="GO" id="GO:0004040">
    <property type="term" value="F:amidase activity"/>
    <property type="evidence" value="ECO:0007669"/>
    <property type="project" value="InterPro"/>
</dbReference>
<keyword evidence="1" id="KW-0732">Signal</keyword>
<name>A0A096ANP0_9BACT</name>
<dbReference type="Gene3D" id="2.70.70.10">
    <property type="entry name" value="Glucose Permease (Domain IIA)"/>
    <property type="match status" value="1"/>
</dbReference>
<dbReference type="SMART" id="SM00047">
    <property type="entry name" value="LYZ2"/>
    <property type="match status" value="1"/>
</dbReference>
<dbReference type="InterPro" id="IPR050570">
    <property type="entry name" value="Cell_wall_metabolism_enzyme"/>
</dbReference>
<evidence type="ECO:0000256" key="1">
    <source>
        <dbReference type="ARBA" id="ARBA00022729"/>
    </source>
</evidence>
<sequence>MKVKSLIIGTTSLVLFPLTMKAQFYTIMREKEIKITNNTATKKKAVRGSHEDYFYAYQDSLKSIKSSKKEEDYLIDFFSTTEGHEISIEKDIPIFVNVKDSLLFGLIKQRMDVCLPLDFISVTSKYGYRKDPFKKCSAFHDGIDLECNMKHVYSMLPGRVLKVVYSKKGYGNHVILDYGHIQCLYGHLSVIAVRQGDEVYAGTIVGISGSTGRSTGPHLHIKISSNGKSLNPAPFIAYLNKYITSLRDKIAYVRFGTKPPKELNINNLYQILDKYGILYPKIVVAQALLETGYFTSNVCLNYNNLFGLRRPSDGSYYRFNNWEESVKAYRDYVQYKYKGGDYFGFLNRIGYASDPNYLSKVRSISNSL</sequence>
<dbReference type="InterPro" id="IPR011055">
    <property type="entry name" value="Dup_hybrid_motif"/>
</dbReference>
<dbReference type="Pfam" id="PF01551">
    <property type="entry name" value="Peptidase_M23"/>
    <property type="match status" value="1"/>
</dbReference>